<evidence type="ECO:0000313" key="16">
    <source>
        <dbReference type="EMBL" id="CCA17494.1"/>
    </source>
</evidence>
<feature type="binding site" evidence="11">
    <location>
        <position position="615"/>
    </location>
    <ligand>
        <name>L-homocysteine</name>
        <dbReference type="ChEBI" id="CHEBI:58199"/>
    </ligand>
</feature>
<comment type="function">
    <text evidence="1">Catalyzes the transfer of a methyl group from 5-methyltetrahydrofolate to homocysteine resulting in methionine formation.</text>
</comment>
<keyword evidence="5" id="KW-0489">Methyltransferase</keyword>
<feature type="binding site" evidence="11">
    <location>
        <position position="120"/>
    </location>
    <ligand>
        <name>5-methyltetrahydropteroyltri-L-glutamate</name>
        <dbReference type="ChEBI" id="CHEBI:58207"/>
    </ligand>
</feature>
<comment type="similarity">
    <text evidence="3">Belongs to the vitamin-B12 independent methionine synthase family.</text>
</comment>
<dbReference type="GO" id="GO:0032259">
    <property type="term" value="P:methylation"/>
    <property type="evidence" value="ECO:0007669"/>
    <property type="project" value="UniProtKB-KW"/>
</dbReference>
<evidence type="ECO:0000256" key="2">
    <source>
        <dbReference type="ARBA" id="ARBA00004681"/>
    </source>
</evidence>
<feature type="binding site" evidence="11">
    <location>
        <begin position="447"/>
        <end position="449"/>
    </location>
    <ligand>
        <name>L-methionine</name>
        <dbReference type="ChEBI" id="CHEBI:57844"/>
    </ligand>
</feature>
<dbReference type="InterPro" id="IPR002629">
    <property type="entry name" value="Met_Synth_C/arc"/>
</dbReference>
<feature type="binding site" evidence="11">
    <location>
        <position position="500"/>
    </location>
    <ligand>
        <name>L-methionine</name>
        <dbReference type="ChEBI" id="CHEBI:57844"/>
    </ligand>
</feature>
<comment type="pathway">
    <text evidence="2">Amino-acid biosynthesis; L-methionine biosynthesis via de novo pathway; L-methionine from L-homocysteine (MetE route): step 1/1.</text>
</comment>
<evidence type="ECO:0000256" key="13">
    <source>
        <dbReference type="PIRSR" id="PIRSR000382-3"/>
    </source>
</evidence>
<evidence type="ECO:0000256" key="6">
    <source>
        <dbReference type="ARBA" id="ARBA00022605"/>
    </source>
</evidence>
<evidence type="ECO:0000256" key="7">
    <source>
        <dbReference type="ARBA" id="ARBA00022679"/>
    </source>
</evidence>
<dbReference type="InterPro" id="IPR013215">
    <property type="entry name" value="Cbl-indep_Met_Synth_N"/>
</dbReference>
<evidence type="ECO:0000256" key="9">
    <source>
        <dbReference type="ARBA" id="ARBA00022833"/>
    </source>
</evidence>
<dbReference type="SUPFAM" id="SSF51726">
    <property type="entry name" value="UROD/MetE-like"/>
    <property type="match status" value="2"/>
</dbReference>
<protein>
    <recommendedName>
        <fullName evidence="4">5-methyltetrahydropteroyltriglutamate--homocysteine S-methyltransferase</fullName>
        <ecNumber evidence="4">2.1.1.14</ecNumber>
    </recommendedName>
</protein>
<proteinExistence type="inferred from homology"/>
<dbReference type="InterPro" id="IPR006276">
    <property type="entry name" value="Cobalamin-indep_Met_synthase"/>
</dbReference>
<feature type="binding site" evidence="12">
    <location>
        <position position="659"/>
    </location>
    <ligand>
        <name>Zn(2+)</name>
        <dbReference type="ChEBI" id="CHEBI:29105"/>
        <label>1</label>
        <note>catalytic</note>
    </ligand>
</feature>
<evidence type="ECO:0000259" key="15">
    <source>
        <dbReference type="Pfam" id="PF08267"/>
    </source>
</evidence>
<feature type="binding site" evidence="11">
    <location>
        <position position="24"/>
    </location>
    <ligand>
        <name>5-methyltetrahydropteroyltri-L-glutamate</name>
        <dbReference type="ChEBI" id="CHEBI:58207"/>
    </ligand>
</feature>
<evidence type="ECO:0000256" key="1">
    <source>
        <dbReference type="ARBA" id="ARBA00002777"/>
    </source>
</evidence>
<evidence type="ECO:0000256" key="8">
    <source>
        <dbReference type="ARBA" id="ARBA00022723"/>
    </source>
</evidence>
<feature type="binding site" evidence="11">
    <location>
        <begin position="447"/>
        <end position="449"/>
    </location>
    <ligand>
        <name>L-homocysteine</name>
        <dbReference type="ChEBI" id="CHEBI:58199"/>
    </ligand>
</feature>
<keyword evidence="10" id="KW-0486">Methionine biosynthesis</keyword>
<dbReference type="Gene3D" id="3.20.20.210">
    <property type="match status" value="2"/>
</dbReference>
<dbReference type="UniPathway" id="UPA00051">
    <property type="reaction ID" value="UER00082"/>
</dbReference>
<feature type="binding site" evidence="11">
    <location>
        <position position="577"/>
    </location>
    <ligand>
        <name>5-methyltetrahydropteroyltri-L-glutamate</name>
        <dbReference type="ChEBI" id="CHEBI:58207"/>
    </ligand>
</feature>
<dbReference type="AlphaFoldDB" id="F0W8N7"/>
<feature type="domain" description="Cobalamin-independent methionine synthase MetE N-terminal" evidence="15">
    <location>
        <begin position="9"/>
        <end position="318"/>
    </location>
</feature>
<dbReference type="PIRSF" id="PIRSF000382">
    <property type="entry name" value="MeTrfase_B12_ind"/>
    <property type="match status" value="1"/>
</dbReference>
<reference evidence="16" key="1">
    <citation type="journal article" date="2011" name="PLoS Biol.">
        <title>Gene gain and loss during evolution of obligate parasitism in the white rust pathogen of Arabidopsis thaliana.</title>
        <authorList>
            <person name="Kemen E."/>
            <person name="Gardiner A."/>
            <person name="Schultz-Larsen T."/>
            <person name="Kemen A.C."/>
            <person name="Balmuth A.L."/>
            <person name="Robert-Seilaniantz A."/>
            <person name="Bailey K."/>
            <person name="Holub E."/>
            <person name="Studholme D.J."/>
            <person name="Maclean D."/>
            <person name="Jones J.D."/>
        </authorList>
    </citation>
    <scope>NUCLEOTIDE SEQUENCE</scope>
</reference>
<reference evidence="16" key="2">
    <citation type="submission" date="2011-02" db="EMBL/GenBank/DDBJ databases">
        <authorList>
            <person name="MacLean D."/>
        </authorList>
    </citation>
    <scope>NUCLEOTIDE SEQUENCE</scope>
</reference>
<feature type="active site" description="Proton donor" evidence="13">
    <location>
        <position position="710"/>
    </location>
</feature>
<keyword evidence="7" id="KW-0808">Transferase</keyword>
<gene>
    <name evidence="16" type="ORF">ALNC14_036370</name>
</gene>
<dbReference type="Pfam" id="PF08267">
    <property type="entry name" value="Meth_synt_1"/>
    <property type="match status" value="1"/>
</dbReference>
<dbReference type="Pfam" id="PF01717">
    <property type="entry name" value="Meth_synt_2"/>
    <property type="match status" value="1"/>
</dbReference>
<dbReference type="HOGENOM" id="CLU_013175_0_0_1"/>
<dbReference type="EMBL" id="FR824081">
    <property type="protein sequence ID" value="CCA17494.1"/>
    <property type="molecule type" value="Genomic_DNA"/>
</dbReference>
<accession>F0W8N7</accession>
<dbReference type="GO" id="GO:0003871">
    <property type="term" value="F:5-methyltetrahydropteroyltriglutamate-homocysteine S-methyltransferase activity"/>
    <property type="evidence" value="ECO:0007669"/>
    <property type="project" value="UniProtKB-EC"/>
</dbReference>
<feature type="binding site" evidence="12">
    <location>
        <position position="657"/>
    </location>
    <ligand>
        <name>Zn(2+)</name>
        <dbReference type="ChEBI" id="CHEBI:29105"/>
        <label>1</label>
        <note>catalytic</note>
    </ligand>
</feature>
<dbReference type="InterPro" id="IPR038071">
    <property type="entry name" value="UROD/MetE-like_sf"/>
</dbReference>
<comment type="cofactor">
    <cofactor evidence="12">
        <name>Zn(2+)</name>
        <dbReference type="ChEBI" id="CHEBI:29105"/>
    </cofactor>
    <text evidence="12">Binds 2 Zn(2+) ions per subunit.</text>
</comment>
<feature type="domain" description="Cobalamin-independent methionine synthase MetE C-terminal/archaeal" evidence="14">
    <location>
        <begin position="442"/>
        <end position="763"/>
    </location>
</feature>
<keyword evidence="6" id="KW-0028">Amino-acid biosynthesis</keyword>
<dbReference type="EC" id="2.1.1.14" evidence="4"/>
<feature type="binding site" evidence="11">
    <location>
        <begin position="531"/>
        <end position="532"/>
    </location>
    <ligand>
        <name>5-methyltetrahydropteroyltri-L-glutamate</name>
        <dbReference type="ChEBI" id="CHEBI:58207"/>
    </ligand>
</feature>
<evidence type="ECO:0000259" key="14">
    <source>
        <dbReference type="Pfam" id="PF01717"/>
    </source>
</evidence>
<feature type="binding site" evidence="12">
    <location>
        <position position="681"/>
    </location>
    <ligand>
        <name>Zn(2+)</name>
        <dbReference type="ChEBI" id="CHEBI:29105"/>
        <label>1</label>
        <note>catalytic</note>
    </ligand>
</feature>
<keyword evidence="8 12" id="KW-0479">Metal-binding</keyword>
<dbReference type="CDD" id="cd03311">
    <property type="entry name" value="CIMS_C_terminal_like"/>
    <property type="match status" value="1"/>
</dbReference>
<dbReference type="PANTHER" id="PTHR30519">
    <property type="entry name" value="5-METHYLTETRAHYDROPTEROYLTRIGLUTAMATE--HOMOCYSTEINE METHYLTRANSFERASE"/>
    <property type="match status" value="1"/>
</dbReference>
<evidence type="ECO:0000256" key="3">
    <source>
        <dbReference type="ARBA" id="ARBA00009553"/>
    </source>
</evidence>
<dbReference type="GO" id="GO:0009086">
    <property type="term" value="P:methionine biosynthetic process"/>
    <property type="evidence" value="ECO:0007669"/>
    <property type="project" value="UniProtKB-KW"/>
</dbReference>
<organism evidence="16">
    <name type="scientific">Albugo laibachii Nc14</name>
    <dbReference type="NCBI Taxonomy" id="890382"/>
    <lineage>
        <taxon>Eukaryota</taxon>
        <taxon>Sar</taxon>
        <taxon>Stramenopiles</taxon>
        <taxon>Oomycota</taxon>
        <taxon>Peronosporomycetes</taxon>
        <taxon>Albuginales</taxon>
        <taxon>Albuginaceae</taxon>
        <taxon>Albugo</taxon>
    </lineage>
</organism>
<name>F0W8N7_9STRA</name>
<feature type="binding site" evidence="12">
    <location>
        <position position="742"/>
    </location>
    <ligand>
        <name>Zn(2+)</name>
        <dbReference type="ChEBI" id="CHEBI:29105"/>
        <label>1</label>
        <note>catalytic</note>
    </ligand>
</feature>
<evidence type="ECO:0000256" key="12">
    <source>
        <dbReference type="PIRSR" id="PIRSR000382-2"/>
    </source>
</evidence>
<dbReference type="NCBIfam" id="NF003556">
    <property type="entry name" value="PRK05222.1"/>
    <property type="match status" value="1"/>
</dbReference>
<dbReference type="GO" id="GO:0008270">
    <property type="term" value="F:zinc ion binding"/>
    <property type="evidence" value="ECO:0007669"/>
    <property type="project" value="InterPro"/>
</dbReference>
<evidence type="ECO:0000256" key="10">
    <source>
        <dbReference type="ARBA" id="ARBA00023167"/>
    </source>
</evidence>
<sequence>MAATIPVSSSTLGFPRMGPNRELKFALEKFWRHKITENELYDVAHTVEAANWKAQLDRGVDSVPVGMFTLYDHVLDWTYYLGCAPERFQQLKVSLEQYFAMARGMDGIPALDMTKWFDTNYHYEVPEFDVKTCPKANFEPFLDHVKRAFKVVGEEKTVPVVLGPLTYLSLGKFDGVTFDKLFEEILPLYKQLFDSLRELGVKNVQIHEPSLVSNAAEKLVKYIPRVYGSENENGIIDHSTISVNLVTYFEEVHPDVYQWFLRSKVAAISLDFTRGDNLLIVRKFGFADGKCLGAGVIDGRSVWKFVPQKTLALLQDILGVLQANKDTSLSIQMSCSLQHVPYTTKCEQSLDTGDIKGLLGVLSFAYEKLSELDLLKTITIKGKQICLNAVSEVEKHWDTYYHENPPKETVHSRLSNVTDADLARPSPFPQRRQHQLKGLPILPTTTIGSFPQTPQIRALRRKLKSGEISIESYRARIDEQIAYNIGVQEALGLDILVHGEPERTDMVEYFAEKLDGFAFTQNGWVQSYGSRCVRPPIIFADLVRPVSMTVREFVVAQSFTSKSVKGMLTGPVTILNWSFARQDISRKDQAFQLALCLRDEVADLEAANCSVIQVDEPALREGMPLKASKKDAYLKWAVDAFRLSTAVAKNETSIHTHMCYCEFADCMNAIDALDADVNSIENARSDDETIRSFKEIGYLRGIGPGTYDIHSPVVQPTEAIVQKLQSFLNLLPAEQIVVNPDCGLKTRKWPETIAALRNMVDATLQVRASL</sequence>
<keyword evidence="9 12" id="KW-0862">Zinc</keyword>
<evidence type="ECO:0000256" key="4">
    <source>
        <dbReference type="ARBA" id="ARBA00012034"/>
    </source>
</evidence>
<evidence type="ECO:0000256" key="11">
    <source>
        <dbReference type="PIRSR" id="PIRSR000382-1"/>
    </source>
</evidence>
<evidence type="ECO:0000256" key="5">
    <source>
        <dbReference type="ARBA" id="ARBA00022603"/>
    </source>
</evidence>
<feature type="binding site" evidence="11">
    <location>
        <position position="615"/>
    </location>
    <ligand>
        <name>L-methionine</name>
        <dbReference type="ChEBI" id="CHEBI:57844"/>
    </ligand>
</feature>